<dbReference type="EMBL" id="AJIL01000029">
    <property type="protein sequence ID" value="KNF01558.1"/>
    <property type="molecule type" value="Genomic_DNA"/>
</dbReference>
<protein>
    <submittedName>
        <fullName evidence="1">Uncharacterized protein</fullName>
    </submittedName>
</protein>
<reference evidence="2" key="1">
    <citation type="submission" date="2014-03" db="EMBL/GenBank/DDBJ databases">
        <title>The Genome Sequence of Puccinia striiformis f. sp. tritici PST-78.</title>
        <authorList>
            <consortium name="The Broad Institute Genome Sequencing Platform"/>
            <person name="Cuomo C."/>
            <person name="Hulbert S."/>
            <person name="Chen X."/>
            <person name="Walker B."/>
            <person name="Young S.K."/>
            <person name="Zeng Q."/>
            <person name="Gargeya S."/>
            <person name="Fitzgerald M."/>
            <person name="Haas B."/>
            <person name="Abouelleil A."/>
            <person name="Alvarado L."/>
            <person name="Arachchi H.M."/>
            <person name="Berlin A.M."/>
            <person name="Chapman S.B."/>
            <person name="Goldberg J."/>
            <person name="Griggs A."/>
            <person name="Gujja S."/>
            <person name="Hansen M."/>
            <person name="Howarth C."/>
            <person name="Imamovic A."/>
            <person name="Larimer J."/>
            <person name="McCowan C."/>
            <person name="Montmayeur A."/>
            <person name="Murphy C."/>
            <person name="Neiman D."/>
            <person name="Pearson M."/>
            <person name="Priest M."/>
            <person name="Roberts A."/>
            <person name="Saif S."/>
            <person name="Shea T."/>
            <person name="Sisk P."/>
            <person name="Sykes S."/>
            <person name="Wortman J."/>
            <person name="Nusbaum C."/>
            <person name="Birren B."/>
        </authorList>
    </citation>
    <scope>NUCLEOTIDE SEQUENCE [LARGE SCALE GENOMIC DNA]</scope>
    <source>
        <strain evidence="2">race PST-78</strain>
    </source>
</reference>
<keyword evidence="2" id="KW-1185">Reference proteome</keyword>
<organism evidence="1 2">
    <name type="scientific">Puccinia striiformis f. sp. tritici PST-78</name>
    <dbReference type="NCBI Taxonomy" id="1165861"/>
    <lineage>
        <taxon>Eukaryota</taxon>
        <taxon>Fungi</taxon>
        <taxon>Dikarya</taxon>
        <taxon>Basidiomycota</taxon>
        <taxon>Pucciniomycotina</taxon>
        <taxon>Pucciniomycetes</taxon>
        <taxon>Pucciniales</taxon>
        <taxon>Pucciniaceae</taxon>
        <taxon>Puccinia</taxon>
    </lineage>
</organism>
<dbReference type="AlphaFoldDB" id="A0A0L0VQJ7"/>
<gene>
    <name evidence="1" type="ORF">PSTG_05337</name>
</gene>
<dbReference type="Proteomes" id="UP000054564">
    <property type="component" value="Unassembled WGS sequence"/>
</dbReference>
<sequence length="62" mass="6891">MDSVWKLDFVDTGKAYRPFEDAGGADQRLWTGRASTSEEPHKCSREAASCIDGQTMPILFIP</sequence>
<evidence type="ECO:0000313" key="1">
    <source>
        <dbReference type="EMBL" id="KNF01558.1"/>
    </source>
</evidence>
<comment type="caution">
    <text evidence="1">The sequence shown here is derived from an EMBL/GenBank/DDBJ whole genome shotgun (WGS) entry which is preliminary data.</text>
</comment>
<name>A0A0L0VQJ7_9BASI</name>
<proteinExistence type="predicted"/>
<evidence type="ECO:0000313" key="2">
    <source>
        <dbReference type="Proteomes" id="UP000054564"/>
    </source>
</evidence>
<accession>A0A0L0VQJ7</accession>